<comment type="caution">
    <text evidence="2">The sequence shown here is derived from an EMBL/GenBank/DDBJ whole genome shotgun (WGS) entry which is preliminary data.</text>
</comment>
<accession>A0A0P6W6E5</accession>
<dbReference type="SUPFAM" id="SSF52821">
    <property type="entry name" value="Rhodanese/Cell cycle control phosphatase"/>
    <property type="match status" value="1"/>
</dbReference>
<dbReference type="Proteomes" id="UP000048984">
    <property type="component" value="Unassembled WGS sequence"/>
</dbReference>
<dbReference type="PROSITE" id="PS50206">
    <property type="entry name" value="RHODANESE_3"/>
    <property type="match status" value="1"/>
</dbReference>
<reference evidence="2 3" key="1">
    <citation type="submission" date="2015-09" db="EMBL/GenBank/DDBJ databases">
        <authorList>
            <person name="Jackson K.R."/>
            <person name="Lunt B.L."/>
            <person name="Fisher J.N.B."/>
            <person name="Gardner A.V."/>
            <person name="Bailey M.E."/>
            <person name="Deus L.M."/>
            <person name="Earl A.S."/>
            <person name="Gibby P.D."/>
            <person name="Hartmann K.A."/>
            <person name="Liu J.E."/>
            <person name="Manci A.M."/>
            <person name="Nielsen D.A."/>
            <person name="Solomon M.B."/>
            <person name="Breakwell D.P."/>
            <person name="Burnett S.H."/>
            <person name="Grose J.H."/>
        </authorList>
    </citation>
    <scope>NUCLEOTIDE SEQUENCE [LARGE SCALE GENOMIC DNA]</scope>
    <source>
        <strain evidence="2 3">16</strain>
    </source>
</reference>
<dbReference type="AlphaFoldDB" id="A0A0P6W6E5"/>
<dbReference type="Gene3D" id="3.40.250.10">
    <property type="entry name" value="Rhodanese-like domain"/>
    <property type="match status" value="1"/>
</dbReference>
<dbReference type="InterPro" id="IPR050229">
    <property type="entry name" value="GlpE_sulfurtransferase"/>
</dbReference>
<dbReference type="Pfam" id="PF00581">
    <property type="entry name" value="Rhodanese"/>
    <property type="match status" value="1"/>
</dbReference>
<dbReference type="RefSeq" id="WP_054360259.1">
    <property type="nucleotide sequence ID" value="NZ_LJYW01000001.1"/>
</dbReference>
<feature type="domain" description="Rhodanese" evidence="1">
    <location>
        <begin position="11"/>
        <end position="111"/>
    </location>
</feature>
<dbReference type="SMART" id="SM00450">
    <property type="entry name" value="RHOD"/>
    <property type="match status" value="1"/>
</dbReference>
<evidence type="ECO:0000313" key="2">
    <source>
        <dbReference type="EMBL" id="KPL54093.1"/>
    </source>
</evidence>
<dbReference type="CDD" id="cd00158">
    <property type="entry name" value="RHOD"/>
    <property type="match status" value="1"/>
</dbReference>
<dbReference type="STRING" id="665126.ABB55_19295"/>
<dbReference type="PANTHER" id="PTHR43031">
    <property type="entry name" value="FAD-DEPENDENT OXIDOREDUCTASE"/>
    <property type="match status" value="1"/>
</dbReference>
<reference evidence="2 3" key="2">
    <citation type="submission" date="2015-10" db="EMBL/GenBank/DDBJ databases">
        <title>Draft Genome Sequence of Prosthecomicrobium hirschii ATCC 27832.</title>
        <authorList>
            <person name="Daniel J."/>
            <person name="Givan S.A."/>
            <person name="Brun Y.V."/>
            <person name="Brown P.J."/>
        </authorList>
    </citation>
    <scope>NUCLEOTIDE SEQUENCE [LARGE SCALE GENOMIC DNA]</scope>
    <source>
        <strain evidence="2 3">16</strain>
    </source>
</reference>
<gene>
    <name evidence="2" type="ORF">ABB55_19295</name>
</gene>
<sequence length="114" mass="11972">MDSETARRAALDGSVVLIDVRNPDEWLRTGIGEGAHPLSMQDPAFLDTLLDLVDGDRDRPLAIVCAAGGRSAQVARALSAHGFSTVHNVDEGMMGSPAGPGWLGRGLPTVPWQG</sequence>
<dbReference type="EMBL" id="LJYW01000001">
    <property type="protein sequence ID" value="KPL54093.1"/>
    <property type="molecule type" value="Genomic_DNA"/>
</dbReference>
<dbReference type="InterPro" id="IPR001763">
    <property type="entry name" value="Rhodanese-like_dom"/>
</dbReference>
<proteinExistence type="predicted"/>
<name>A0A0P6W6E5_9HYPH</name>
<dbReference type="PANTHER" id="PTHR43031:SF16">
    <property type="entry name" value="OXIDOREDUCTASE"/>
    <property type="match status" value="1"/>
</dbReference>
<evidence type="ECO:0000313" key="3">
    <source>
        <dbReference type="Proteomes" id="UP000048984"/>
    </source>
</evidence>
<protein>
    <recommendedName>
        <fullName evidence="1">Rhodanese domain-containing protein</fullName>
    </recommendedName>
</protein>
<organism evidence="2 3">
    <name type="scientific">Prosthecodimorpha hirschii</name>
    <dbReference type="NCBI Taxonomy" id="665126"/>
    <lineage>
        <taxon>Bacteria</taxon>
        <taxon>Pseudomonadati</taxon>
        <taxon>Pseudomonadota</taxon>
        <taxon>Alphaproteobacteria</taxon>
        <taxon>Hyphomicrobiales</taxon>
        <taxon>Ancalomicrobiaceae</taxon>
        <taxon>Prosthecodimorpha</taxon>
    </lineage>
</organism>
<dbReference type="InterPro" id="IPR036873">
    <property type="entry name" value="Rhodanese-like_dom_sf"/>
</dbReference>
<keyword evidence="3" id="KW-1185">Reference proteome</keyword>
<evidence type="ECO:0000259" key="1">
    <source>
        <dbReference type="PROSITE" id="PS50206"/>
    </source>
</evidence>